<dbReference type="EMBL" id="CACRUE010000018">
    <property type="protein sequence ID" value="VYT87629.1"/>
    <property type="molecule type" value="Genomic_DNA"/>
</dbReference>
<protein>
    <recommendedName>
        <fullName evidence="1">DUF4300 domain-containing protein</fullName>
    </recommendedName>
</protein>
<reference evidence="2" key="1">
    <citation type="submission" date="2019-11" db="EMBL/GenBank/DDBJ databases">
        <authorList>
            <person name="Feng L."/>
        </authorList>
    </citation>
    <scope>NUCLEOTIDE SEQUENCE</scope>
    <source>
        <strain evidence="2">IbartlettiiLFYP30</strain>
    </source>
</reference>
<dbReference type="PROSITE" id="PS51257">
    <property type="entry name" value="PROKAR_LIPOPROTEIN"/>
    <property type="match status" value="1"/>
</dbReference>
<dbReference type="AlphaFoldDB" id="A0A6N3A665"/>
<sequence>MKKTLIVGILLTTLLLGGCTSQSKKEEPLTSENMKYSTMSDEDTQKKVSDFLSKNNIDKKDISMFMQSVQHYYKSVEGVELLNENERLSKMQVPYNLYDLSDKWIENNPNFTDQNCRITAFRLFNKFIISNSSLDYDKIDNTNLEMDYATLRDNPDAKFSKEDMNKFFNFFSNIKVSDFNDVKKSADEIAKEFKNRKISFKSDENISIINGYVPDEENNALFVGHTGVAINTKDGVIFIEKYGFELPYQITKFKNKEELKSYMVDRLKTSITGESQAYEPVVMENDKLM</sequence>
<dbReference type="RefSeq" id="WP_024038341.1">
    <property type="nucleotide sequence ID" value="NZ_CACRUE010000018.1"/>
</dbReference>
<dbReference type="Pfam" id="PF14133">
    <property type="entry name" value="DUF4300"/>
    <property type="match status" value="1"/>
</dbReference>
<evidence type="ECO:0000313" key="2">
    <source>
        <dbReference type="EMBL" id="VYT87629.1"/>
    </source>
</evidence>
<name>A0A6N3A665_9FIRM</name>
<organism evidence="2">
    <name type="scientific">Intestinibacter bartlettii</name>
    <dbReference type="NCBI Taxonomy" id="261299"/>
    <lineage>
        <taxon>Bacteria</taxon>
        <taxon>Bacillati</taxon>
        <taxon>Bacillota</taxon>
        <taxon>Clostridia</taxon>
        <taxon>Peptostreptococcales</taxon>
        <taxon>Peptostreptococcaceae</taxon>
        <taxon>Intestinibacter</taxon>
    </lineage>
</organism>
<gene>
    <name evidence="2" type="ORF">IBLFYP30_01209</name>
</gene>
<proteinExistence type="predicted"/>
<evidence type="ECO:0000259" key="1">
    <source>
        <dbReference type="Pfam" id="PF14133"/>
    </source>
</evidence>
<feature type="domain" description="DUF4300" evidence="1">
    <location>
        <begin position="35"/>
        <end position="289"/>
    </location>
</feature>
<dbReference type="InterPro" id="IPR025389">
    <property type="entry name" value="DUF4300"/>
</dbReference>
<accession>A0A6N3A665</accession>